<evidence type="ECO:0000256" key="5">
    <source>
        <dbReference type="PROSITE-ProRule" id="PRU00552"/>
    </source>
</evidence>
<feature type="compositionally biased region" description="Acidic residues" evidence="7">
    <location>
        <begin position="109"/>
        <end position="142"/>
    </location>
</feature>
<gene>
    <name evidence="9" type="ORF">L9F63_023937</name>
</gene>
<evidence type="ECO:0000256" key="1">
    <source>
        <dbReference type="ARBA" id="ARBA00022741"/>
    </source>
</evidence>
<reference evidence="9" key="2">
    <citation type="submission" date="2023-05" db="EMBL/GenBank/DDBJ databases">
        <authorList>
            <person name="Fouks B."/>
        </authorList>
    </citation>
    <scope>NUCLEOTIDE SEQUENCE</scope>
    <source>
        <strain evidence="9">Stay&amp;Tobe</strain>
        <tissue evidence="9">Testes</tissue>
    </source>
</reference>
<dbReference type="SUPFAM" id="SSF52540">
    <property type="entry name" value="P-loop containing nucleoside triphosphate hydrolases"/>
    <property type="match status" value="1"/>
</dbReference>
<organism evidence="9 10">
    <name type="scientific">Diploptera punctata</name>
    <name type="common">Pacific beetle cockroach</name>
    <dbReference type="NCBI Taxonomy" id="6984"/>
    <lineage>
        <taxon>Eukaryota</taxon>
        <taxon>Metazoa</taxon>
        <taxon>Ecdysozoa</taxon>
        <taxon>Arthropoda</taxon>
        <taxon>Hexapoda</taxon>
        <taxon>Insecta</taxon>
        <taxon>Pterygota</taxon>
        <taxon>Neoptera</taxon>
        <taxon>Polyneoptera</taxon>
        <taxon>Dictyoptera</taxon>
        <taxon>Blattodea</taxon>
        <taxon>Blaberoidea</taxon>
        <taxon>Blaberidae</taxon>
        <taxon>Diplopterinae</taxon>
        <taxon>Diploptera</taxon>
    </lineage>
</organism>
<dbReference type="GO" id="GO:0003723">
    <property type="term" value="F:RNA binding"/>
    <property type="evidence" value="ECO:0007669"/>
    <property type="project" value="UniProtKB-UniRule"/>
</dbReference>
<dbReference type="InterPro" id="IPR027417">
    <property type="entry name" value="P-loop_NTPase"/>
</dbReference>
<comment type="function">
    <text evidence="6">RNA helicase.</text>
</comment>
<keyword evidence="10" id="KW-1185">Reference proteome</keyword>
<feature type="domain" description="DEAD-box RNA helicase Q" evidence="8">
    <location>
        <begin position="2"/>
        <end position="30"/>
    </location>
</feature>
<evidence type="ECO:0000256" key="6">
    <source>
        <dbReference type="RuleBase" id="RU365068"/>
    </source>
</evidence>
<dbReference type="GO" id="GO:0016787">
    <property type="term" value="F:hydrolase activity"/>
    <property type="evidence" value="ECO:0007669"/>
    <property type="project" value="UniProtKB-KW"/>
</dbReference>
<dbReference type="PANTHER" id="PTHR24031">
    <property type="entry name" value="RNA HELICASE"/>
    <property type="match status" value="1"/>
</dbReference>
<comment type="similarity">
    <text evidence="6">Belongs to the DEAD box helicase family.</text>
</comment>
<dbReference type="Proteomes" id="UP001233999">
    <property type="component" value="Unassembled WGS sequence"/>
</dbReference>
<evidence type="ECO:0000256" key="4">
    <source>
        <dbReference type="ARBA" id="ARBA00022840"/>
    </source>
</evidence>
<comment type="catalytic activity">
    <reaction evidence="6">
        <text>ATP + H2O = ADP + phosphate + H(+)</text>
        <dbReference type="Rhea" id="RHEA:13065"/>
        <dbReference type="ChEBI" id="CHEBI:15377"/>
        <dbReference type="ChEBI" id="CHEBI:15378"/>
        <dbReference type="ChEBI" id="CHEBI:30616"/>
        <dbReference type="ChEBI" id="CHEBI:43474"/>
        <dbReference type="ChEBI" id="CHEBI:456216"/>
        <dbReference type="EC" id="3.6.4.13"/>
    </reaction>
</comment>
<dbReference type="GO" id="GO:0005524">
    <property type="term" value="F:ATP binding"/>
    <property type="evidence" value="ECO:0007669"/>
    <property type="project" value="UniProtKB-UniRule"/>
</dbReference>
<feature type="region of interest" description="Disordered" evidence="7">
    <location>
        <begin position="83"/>
        <end position="142"/>
    </location>
</feature>
<keyword evidence="3 6" id="KW-0347">Helicase</keyword>
<dbReference type="Gene3D" id="3.40.50.300">
    <property type="entry name" value="P-loop containing nucleotide triphosphate hydrolases"/>
    <property type="match status" value="1"/>
</dbReference>
<evidence type="ECO:0000313" key="9">
    <source>
        <dbReference type="EMBL" id="KAJ9580892.1"/>
    </source>
</evidence>
<protein>
    <recommendedName>
        <fullName evidence="6">ATP-dependent RNA helicase</fullName>
        <ecNumber evidence="6">3.6.4.13</ecNumber>
    </recommendedName>
</protein>
<sequence length="156" mass="17495">MSAWNGLGIPDLILRALAEQGFKEPTVIQIRTLPPAVMGRRDILGAAETGSGKTLAFGIPILHHILEDKEWDKKNEEIIQCDKIQEENSDTENNDDVDDSNYVNGNDDGSSDDDDDDVDSNTDDIENSDDDDDNDEEKEEEELVEILEIMWVAFKL</sequence>
<reference evidence="9" key="1">
    <citation type="journal article" date="2023" name="IScience">
        <title>Live-bearing cockroach genome reveals convergent evolutionary mechanisms linked to viviparity in insects and beyond.</title>
        <authorList>
            <person name="Fouks B."/>
            <person name="Harrison M.C."/>
            <person name="Mikhailova A.A."/>
            <person name="Marchal E."/>
            <person name="English S."/>
            <person name="Carruthers M."/>
            <person name="Jennings E.C."/>
            <person name="Chiamaka E.L."/>
            <person name="Frigard R.A."/>
            <person name="Pippel M."/>
            <person name="Attardo G.M."/>
            <person name="Benoit J.B."/>
            <person name="Bornberg-Bauer E."/>
            <person name="Tobe S.S."/>
        </authorList>
    </citation>
    <scope>NUCLEOTIDE SEQUENCE</scope>
    <source>
        <strain evidence="9">Stay&amp;Tobe</strain>
    </source>
</reference>
<dbReference type="InterPro" id="IPR011545">
    <property type="entry name" value="DEAD/DEAH_box_helicase_dom"/>
</dbReference>
<evidence type="ECO:0000259" key="8">
    <source>
        <dbReference type="PROSITE" id="PS51195"/>
    </source>
</evidence>
<keyword evidence="4 6" id="KW-0067">ATP-binding</keyword>
<accession>A0AAD7ZIT8</accession>
<dbReference type="EC" id="3.6.4.13" evidence="6"/>
<evidence type="ECO:0000313" key="10">
    <source>
        <dbReference type="Proteomes" id="UP001233999"/>
    </source>
</evidence>
<proteinExistence type="inferred from homology"/>
<keyword evidence="6" id="KW-0694">RNA-binding</keyword>
<evidence type="ECO:0000256" key="3">
    <source>
        <dbReference type="ARBA" id="ARBA00022806"/>
    </source>
</evidence>
<evidence type="ECO:0000256" key="2">
    <source>
        <dbReference type="ARBA" id="ARBA00022801"/>
    </source>
</evidence>
<comment type="caution">
    <text evidence="9">The sequence shown here is derived from an EMBL/GenBank/DDBJ whole genome shotgun (WGS) entry which is preliminary data.</text>
</comment>
<comment type="domain">
    <text evidence="6">The Q motif is unique to and characteristic of the DEAD box family of RNA helicases and controls ATP binding and hydrolysis.</text>
</comment>
<dbReference type="GO" id="GO:0003724">
    <property type="term" value="F:RNA helicase activity"/>
    <property type="evidence" value="ECO:0007669"/>
    <property type="project" value="UniProtKB-EC"/>
</dbReference>
<dbReference type="Pfam" id="PF00270">
    <property type="entry name" value="DEAD"/>
    <property type="match status" value="1"/>
</dbReference>
<feature type="compositionally biased region" description="Acidic residues" evidence="7">
    <location>
        <begin position="87"/>
        <end position="99"/>
    </location>
</feature>
<keyword evidence="1 6" id="KW-0547">Nucleotide-binding</keyword>
<dbReference type="EMBL" id="JASPKZ010008108">
    <property type="protein sequence ID" value="KAJ9580892.1"/>
    <property type="molecule type" value="Genomic_DNA"/>
</dbReference>
<dbReference type="PROSITE" id="PS51195">
    <property type="entry name" value="Q_MOTIF"/>
    <property type="match status" value="1"/>
</dbReference>
<evidence type="ECO:0000256" key="7">
    <source>
        <dbReference type="SAM" id="MobiDB-lite"/>
    </source>
</evidence>
<dbReference type="InterPro" id="IPR014014">
    <property type="entry name" value="RNA_helicase_DEAD_Q_motif"/>
</dbReference>
<keyword evidence="2 6" id="KW-0378">Hydrolase</keyword>
<feature type="short sequence motif" description="Q motif" evidence="5">
    <location>
        <begin position="2"/>
        <end position="30"/>
    </location>
</feature>
<dbReference type="AlphaFoldDB" id="A0AAD7ZIT8"/>
<name>A0AAD7ZIT8_DIPPU</name>